<gene>
    <name evidence="2" type="ORF">K0M31_004084</name>
</gene>
<comment type="caution">
    <text evidence="2">The sequence shown here is derived from an EMBL/GenBank/DDBJ whole genome shotgun (WGS) entry which is preliminary data.</text>
</comment>
<accession>A0AA40FY68</accession>
<dbReference type="Proteomes" id="UP001177670">
    <property type="component" value="Unassembled WGS sequence"/>
</dbReference>
<dbReference type="AlphaFoldDB" id="A0AA40FY68"/>
<sequence>MGDFCEDWEQLIGCCGPPTLGPRRRRSDDDLPDRCALVWQDFFAVVAGERNGTKGEGNVAIGRKKREEQDSPPVGRAAIPSLFRERVRGPPNQFQLESGIFAGQAQRSPWKGLLAVLSYYRESSAAESSESRWP</sequence>
<dbReference type="EMBL" id="JAHYIQ010000012">
    <property type="protein sequence ID" value="KAK1127552.1"/>
    <property type="molecule type" value="Genomic_DNA"/>
</dbReference>
<reference evidence="2" key="1">
    <citation type="submission" date="2021-10" db="EMBL/GenBank/DDBJ databases">
        <title>Melipona bicolor Genome sequencing and assembly.</title>
        <authorList>
            <person name="Araujo N.S."/>
            <person name="Arias M.C."/>
        </authorList>
    </citation>
    <scope>NUCLEOTIDE SEQUENCE</scope>
    <source>
        <strain evidence="2">USP_2M_L1-L4_2017</strain>
        <tissue evidence="2">Whole body</tissue>
    </source>
</reference>
<organism evidence="2 3">
    <name type="scientific">Melipona bicolor</name>
    <dbReference type="NCBI Taxonomy" id="60889"/>
    <lineage>
        <taxon>Eukaryota</taxon>
        <taxon>Metazoa</taxon>
        <taxon>Ecdysozoa</taxon>
        <taxon>Arthropoda</taxon>
        <taxon>Hexapoda</taxon>
        <taxon>Insecta</taxon>
        <taxon>Pterygota</taxon>
        <taxon>Neoptera</taxon>
        <taxon>Endopterygota</taxon>
        <taxon>Hymenoptera</taxon>
        <taxon>Apocrita</taxon>
        <taxon>Aculeata</taxon>
        <taxon>Apoidea</taxon>
        <taxon>Anthophila</taxon>
        <taxon>Apidae</taxon>
        <taxon>Melipona</taxon>
    </lineage>
</organism>
<keyword evidence="3" id="KW-1185">Reference proteome</keyword>
<evidence type="ECO:0000313" key="3">
    <source>
        <dbReference type="Proteomes" id="UP001177670"/>
    </source>
</evidence>
<feature type="region of interest" description="Disordered" evidence="1">
    <location>
        <begin position="52"/>
        <end position="76"/>
    </location>
</feature>
<name>A0AA40FY68_9HYME</name>
<proteinExistence type="predicted"/>
<evidence type="ECO:0000313" key="2">
    <source>
        <dbReference type="EMBL" id="KAK1127552.1"/>
    </source>
</evidence>
<evidence type="ECO:0000256" key="1">
    <source>
        <dbReference type="SAM" id="MobiDB-lite"/>
    </source>
</evidence>
<protein>
    <submittedName>
        <fullName evidence="2">Uncharacterized protein</fullName>
    </submittedName>
</protein>